<evidence type="ECO:0000313" key="3">
    <source>
        <dbReference type="EMBL" id="OZI30348.1"/>
    </source>
</evidence>
<dbReference type="InterPro" id="IPR005064">
    <property type="entry name" value="BUG"/>
</dbReference>
<keyword evidence="4" id="KW-1185">Reference proteome</keyword>
<sequence>MQWRVLGSLAAAFALASSTAMAQDFPSKPIRIIVPFPPGGTADIVARVVSDKMSQDLGVALVVENRPGGAGGSVGTMEIARAPADGYTIGIATVGTHGTAPATAPKPLYDPAKDFSYISNIAGMPMLLAAGPSLGSANLSAVIEQAKQKPGRLSFASGGTGGVAHLMGVRFELASGVTLAHIPYRGANPALNDVAGGQVDLIFDALASSQPYLQSGRIHALAVSGEHRLPALPQVPTFAEAGLPTVSTRAWYGLVGPARMDPKVVDRLYTAVKKALETPEVKARLDKLDTEAIGNTPEEYRKQVVDELDGWRRLATSQHIVAD</sequence>
<dbReference type="InterPro" id="IPR042100">
    <property type="entry name" value="Bug_dom1"/>
</dbReference>
<dbReference type="Gene3D" id="3.40.190.150">
    <property type="entry name" value="Bordetella uptake gene, domain 1"/>
    <property type="match status" value="1"/>
</dbReference>
<comment type="similarity">
    <text evidence="1">Belongs to the UPF0065 (bug) family.</text>
</comment>
<feature type="chain" id="PRO_5012401840" description="ABC transporter substrate-binding protein" evidence="2">
    <location>
        <begin position="23"/>
        <end position="323"/>
    </location>
</feature>
<dbReference type="PIRSF" id="PIRSF017082">
    <property type="entry name" value="YflP"/>
    <property type="match status" value="1"/>
</dbReference>
<dbReference type="RefSeq" id="WP_094854774.1">
    <property type="nucleotide sequence ID" value="NZ_NEVM01000005.1"/>
</dbReference>
<comment type="caution">
    <text evidence="3">The sequence shown here is derived from an EMBL/GenBank/DDBJ whole genome shotgun (WGS) entry which is preliminary data.</text>
</comment>
<dbReference type="Pfam" id="PF03401">
    <property type="entry name" value="TctC"/>
    <property type="match status" value="1"/>
</dbReference>
<reference evidence="4" key="1">
    <citation type="submission" date="2017-05" db="EMBL/GenBank/DDBJ databases">
        <title>Complete and WGS of Bordetella genogroups.</title>
        <authorList>
            <person name="Spilker T."/>
            <person name="Lipuma J."/>
        </authorList>
    </citation>
    <scope>NUCLEOTIDE SEQUENCE [LARGE SCALE GENOMIC DNA]</scope>
    <source>
        <strain evidence="4">AU16122</strain>
    </source>
</reference>
<dbReference type="SUPFAM" id="SSF53850">
    <property type="entry name" value="Periplasmic binding protein-like II"/>
    <property type="match status" value="1"/>
</dbReference>
<evidence type="ECO:0000256" key="2">
    <source>
        <dbReference type="SAM" id="SignalP"/>
    </source>
</evidence>
<protein>
    <recommendedName>
        <fullName evidence="5">ABC transporter substrate-binding protein</fullName>
    </recommendedName>
</protein>
<accession>A0A261RZ21</accession>
<gene>
    <name evidence="3" type="ORF">CAL29_20110</name>
</gene>
<name>A0A261RZ21_9BORD</name>
<organism evidence="3 4">
    <name type="scientific">Bordetella genomosp. 10</name>
    <dbReference type="NCBI Taxonomy" id="1416804"/>
    <lineage>
        <taxon>Bacteria</taxon>
        <taxon>Pseudomonadati</taxon>
        <taxon>Pseudomonadota</taxon>
        <taxon>Betaproteobacteria</taxon>
        <taxon>Burkholderiales</taxon>
        <taxon>Alcaligenaceae</taxon>
        <taxon>Bordetella</taxon>
    </lineage>
</organism>
<dbReference type="PANTHER" id="PTHR42928">
    <property type="entry name" value="TRICARBOXYLATE-BINDING PROTEIN"/>
    <property type="match status" value="1"/>
</dbReference>
<evidence type="ECO:0008006" key="5">
    <source>
        <dbReference type="Google" id="ProtNLM"/>
    </source>
</evidence>
<keyword evidence="2" id="KW-0732">Signal</keyword>
<dbReference type="Gene3D" id="3.40.190.10">
    <property type="entry name" value="Periplasmic binding protein-like II"/>
    <property type="match status" value="1"/>
</dbReference>
<dbReference type="CDD" id="cd07012">
    <property type="entry name" value="PBP2_Bug_TTT"/>
    <property type="match status" value="1"/>
</dbReference>
<proteinExistence type="inferred from homology"/>
<feature type="signal peptide" evidence="2">
    <location>
        <begin position="1"/>
        <end position="22"/>
    </location>
</feature>
<evidence type="ECO:0000256" key="1">
    <source>
        <dbReference type="ARBA" id="ARBA00006987"/>
    </source>
</evidence>
<dbReference type="OrthoDB" id="8629603at2"/>
<dbReference type="Proteomes" id="UP000216020">
    <property type="component" value="Unassembled WGS sequence"/>
</dbReference>
<dbReference type="PANTHER" id="PTHR42928:SF5">
    <property type="entry name" value="BLR1237 PROTEIN"/>
    <property type="match status" value="1"/>
</dbReference>
<dbReference type="AlphaFoldDB" id="A0A261RZ21"/>
<dbReference type="EMBL" id="NEVM01000005">
    <property type="protein sequence ID" value="OZI30348.1"/>
    <property type="molecule type" value="Genomic_DNA"/>
</dbReference>
<evidence type="ECO:0000313" key="4">
    <source>
        <dbReference type="Proteomes" id="UP000216020"/>
    </source>
</evidence>